<comment type="cofactor">
    <cofactor evidence="5">
        <name>FAD</name>
        <dbReference type="ChEBI" id="CHEBI:57692"/>
    </cofactor>
</comment>
<evidence type="ECO:0000256" key="1">
    <source>
        <dbReference type="ARBA" id="ARBA00005869"/>
    </source>
</evidence>
<dbReference type="Proteomes" id="UP001153365">
    <property type="component" value="Unassembled WGS sequence"/>
</dbReference>
<dbReference type="GO" id="GO:0005739">
    <property type="term" value="C:mitochondrion"/>
    <property type="evidence" value="ECO:0007669"/>
    <property type="project" value="TreeGrafter"/>
</dbReference>
<evidence type="ECO:0000313" key="7">
    <source>
        <dbReference type="EMBL" id="CAH7684805.1"/>
    </source>
</evidence>
<comment type="function">
    <text evidence="5">Converts proline to delta-1-pyrroline-5-carboxylate.</text>
</comment>
<evidence type="ECO:0000256" key="3">
    <source>
        <dbReference type="ARBA" id="ARBA00023002"/>
    </source>
</evidence>
<proteinExistence type="inferred from homology"/>
<name>A0AAV0BCD4_PHAPC</name>
<evidence type="ECO:0000256" key="5">
    <source>
        <dbReference type="RuleBase" id="RU364054"/>
    </source>
</evidence>
<dbReference type="GO" id="GO:0071949">
    <property type="term" value="F:FAD binding"/>
    <property type="evidence" value="ECO:0007669"/>
    <property type="project" value="TreeGrafter"/>
</dbReference>
<accession>A0AAV0BCD4</accession>
<dbReference type="PANTHER" id="PTHR13914">
    <property type="entry name" value="PROLINE OXIDASE"/>
    <property type="match status" value="1"/>
</dbReference>
<comment type="catalytic activity">
    <reaction evidence="5">
        <text>L-proline + a quinone = (S)-1-pyrroline-5-carboxylate + a quinol + H(+)</text>
        <dbReference type="Rhea" id="RHEA:23784"/>
        <dbReference type="ChEBI" id="CHEBI:15378"/>
        <dbReference type="ChEBI" id="CHEBI:17388"/>
        <dbReference type="ChEBI" id="CHEBI:24646"/>
        <dbReference type="ChEBI" id="CHEBI:60039"/>
        <dbReference type="ChEBI" id="CHEBI:132124"/>
        <dbReference type="EC" id="1.5.5.2"/>
    </reaction>
</comment>
<keyword evidence="8" id="KW-1185">Reference proteome</keyword>
<organism evidence="7 8">
    <name type="scientific">Phakopsora pachyrhizi</name>
    <name type="common">Asian soybean rust disease fungus</name>
    <dbReference type="NCBI Taxonomy" id="170000"/>
    <lineage>
        <taxon>Eukaryota</taxon>
        <taxon>Fungi</taxon>
        <taxon>Dikarya</taxon>
        <taxon>Basidiomycota</taxon>
        <taxon>Pucciniomycotina</taxon>
        <taxon>Pucciniomycetes</taxon>
        <taxon>Pucciniales</taxon>
        <taxon>Phakopsoraceae</taxon>
        <taxon>Phakopsora</taxon>
    </lineage>
</organism>
<dbReference type="GO" id="GO:0010133">
    <property type="term" value="P:L-proline catabolic process to L-glutamate"/>
    <property type="evidence" value="ECO:0007669"/>
    <property type="project" value="TreeGrafter"/>
</dbReference>
<protein>
    <recommendedName>
        <fullName evidence="2 5">Proline dehydrogenase</fullName>
        <ecNumber evidence="2 5">1.5.5.2</ecNumber>
    </recommendedName>
</protein>
<dbReference type="AlphaFoldDB" id="A0AAV0BCD4"/>
<dbReference type="EC" id="1.5.5.2" evidence="2 5"/>
<dbReference type="EMBL" id="CALTRL010005688">
    <property type="protein sequence ID" value="CAH7684805.1"/>
    <property type="molecule type" value="Genomic_DNA"/>
</dbReference>
<evidence type="ECO:0000313" key="8">
    <source>
        <dbReference type="Proteomes" id="UP001153365"/>
    </source>
</evidence>
<dbReference type="GO" id="GO:0004657">
    <property type="term" value="F:proline dehydrogenase activity"/>
    <property type="evidence" value="ECO:0007669"/>
    <property type="project" value="UniProtKB-EC"/>
</dbReference>
<sequence length="663" mass="74066">MMKLQTRPAMLGRHKSYNYGKSQIALNSKLINSVSFFRPSNPFFAFSKCSANQQSHRKIHSESARWSTPGSFKRPKVSYIIFASSISAFALWVNSTVDKLESSTPASSGIKQKRSVPSSDKIESVLLDDSIQRIDHLTERPASQLLSSYLTYLLCEVPGVVIYGPKVLDSFQSICKGIPFIGGAAWGGAEWLMRQTFFAHYTGGESPEDCLPVLKTLLDQRVGTLLNYSVEGPDGNEKNHDLKADCQVSQRHIDAILIAVQTASKFGSPSSLEPVYPPGSLRMRPTTLAIKVSGLVTDPYIFKRASDSLNLNHISPYKTSHEVFPRAASSPDPLSDADRSALEELMEKLRDICKQAKSKDVTLMIDAEYSWFQPALDRLATTLCAEFNSLPKVDSTSLQESSPTVYNTFQALLRSTPERVDEFIKEAEKNKYSVGIKLVRGAYLVSETEHWKEEKEKTANKIVQLPVWGSKEETDNCFDLVASKIVNHLSNRAKNAERMIDNVSIARGYFSRDKFIPEVCLMIAGHNVNSIAKILKQLRDVEKLAKENNTDGNLTLCLSDALRGRLMFAQLYGMADCLTGTVAKLLESPSSLGIEKETMSRITLQPFVHKYLPYGPICEVMPYLARRAEENQSMLQNSEGRSAVAVERKLIGQEIRRRVLNFF</sequence>
<dbReference type="InterPro" id="IPR002872">
    <property type="entry name" value="Proline_DH_dom"/>
</dbReference>
<reference evidence="7" key="1">
    <citation type="submission" date="2022-06" db="EMBL/GenBank/DDBJ databases">
        <authorList>
            <consortium name="SYNGENTA / RWTH Aachen University"/>
        </authorList>
    </citation>
    <scope>NUCLEOTIDE SEQUENCE</scope>
</reference>
<feature type="non-terminal residue" evidence="7">
    <location>
        <position position="663"/>
    </location>
</feature>
<dbReference type="Gene3D" id="3.20.20.220">
    <property type="match status" value="1"/>
</dbReference>
<comment type="similarity">
    <text evidence="1 5">Belongs to the proline oxidase family.</text>
</comment>
<dbReference type="PANTHER" id="PTHR13914:SF0">
    <property type="entry name" value="PROLINE DEHYDROGENASE 1, MITOCHONDRIAL"/>
    <property type="match status" value="1"/>
</dbReference>
<evidence type="ECO:0000256" key="2">
    <source>
        <dbReference type="ARBA" id="ARBA00012695"/>
    </source>
</evidence>
<keyword evidence="4 5" id="KW-0642">Proline metabolism</keyword>
<dbReference type="InterPro" id="IPR015659">
    <property type="entry name" value="Proline_oxidase"/>
</dbReference>
<gene>
    <name evidence="7" type="ORF">PPACK8108_LOCUS19231</name>
</gene>
<keyword evidence="5" id="KW-0285">Flavoprotein</keyword>
<dbReference type="SUPFAM" id="SSF51730">
    <property type="entry name" value="FAD-linked oxidoreductase"/>
    <property type="match status" value="1"/>
</dbReference>
<keyword evidence="5" id="KW-0274">FAD</keyword>
<keyword evidence="3 5" id="KW-0560">Oxidoreductase</keyword>
<evidence type="ECO:0000259" key="6">
    <source>
        <dbReference type="Pfam" id="PF01619"/>
    </source>
</evidence>
<feature type="non-terminal residue" evidence="7">
    <location>
        <position position="1"/>
    </location>
</feature>
<dbReference type="InterPro" id="IPR029041">
    <property type="entry name" value="FAD-linked_oxidoreductase-like"/>
</dbReference>
<feature type="domain" description="Proline dehydrogenase" evidence="6">
    <location>
        <begin position="290"/>
        <end position="636"/>
    </location>
</feature>
<evidence type="ECO:0000256" key="4">
    <source>
        <dbReference type="ARBA" id="ARBA00023062"/>
    </source>
</evidence>
<comment type="caution">
    <text evidence="7">The sequence shown here is derived from an EMBL/GenBank/DDBJ whole genome shotgun (WGS) entry which is preliminary data.</text>
</comment>
<dbReference type="Pfam" id="PF01619">
    <property type="entry name" value="Pro_dh"/>
    <property type="match status" value="1"/>
</dbReference>